<feature type="transmembrane region" description="Helical" evidence="5">
    <location>
        <begin position="158"/>
        <end position="179"/>
    </location>
</feature>
<evidence type="ECO:0000256" key="3">
    <source>
        <dbReference type="ARBA" id="ARBA00022989"/>
    </source>
</evidence>
<keyword evidence="7" id="KW-1185">Reference proteome</keyword>
<evidence type="ECO:0008006" key="8">
    <source>
        <dbReference type="Google" id="ProtNLM"/>
    </source>
</evidence>
<evidence type="ECO:0000256" key="1">
    <source>
        <dbReference type="ARBA" id="ARBA00004141"/>
    </source>
</evidence>
<dbReference type="OrthoDB" id="6432183at2759"/>
<accession>A0A8J2P5A1</accession>
<name>A0A8J2P5A1_9HEXA</name>
<dbReference type="EMBL" id="CAJVCH010353357">
    <property type="protein sequence ID" value="CAG7815816.1"/>
    <property type="molecule type" value="Genomic_DNA"/>
</dbReference>
<keyword evidence="3 5" id="KW-1133">Transmembrane helix</keyword>
<gene>
    <name evidence="6" type="ORF">AFUS01_LOCUS26469</name>
</gene>
<feature type="transmembrane region" description="Helical" evidence="5">
    <location>
        <begin position="258"/>
        <end position="276"/>
    </location>
</feature>
<evidence type="ECO:0000313" key="7">
    <source>
        <dbReference type="Proteomes" id="UP000708208"/>
    </source>
</evidence>
<dbReference type="InterPro" id="IPR011701">
    <property type="entry name" value="MFS"/>
</dbReference>
<dbReference type="InterPro" id="IPR051068">
    <property type="entry name" value="MFS_Domain-Containing_Protein"/>
</dbReference>
<dbReference type="PANTHER" id="PTHR23510:SF16">
    <property type="entry name" value="MAJOR FACILITATOR SUPERFAMILY (MFS) PROFILE DOMAIN-CONTAINING PROTEIN"/>
    <property type="match status" value="1"/>
</dbReference>
<evidence type="ECO:0000256" key="2">
    <source>
        <dbReference type="ARBA" id="ARBA00022692"/>
    </source>
</evidence>
<feature type="transmembrane region" description="Helical" evidence="5">
    <location>
        <begin position="356"/>
        <end position="377"/>
    </location>
</feature>
<feature type="transmembrane region" description="Helical" evidence="5">
    <location>
        <begin position="186"/>
        <end position="206"/>
    </location>
</feature>
<feature type="transmembrane region" description="Helical" evidence="5">
    <location>
        <begin position="218"/>
        <end position="238"/>
    </location>
</feature>
<feature type="transmembrane region" description="Helical" evidence="5">
    <location>
        <begin position="26"/>
        <end position="47"/>
    </location>
</feature>
<evidence type="ECO:0000256" key="4">
    <source>
        <dbReference type="ARBA" id="ARBA00023136"/>
    </source>
</evidence>
<keyword evidence="4 5" id="KW-0472">Membrane</keyword>
<dbReference type="PANTHER" id="PTHR23510">
    <property type="entry name" value="INNER MEMBRANE TRANSPORT PROTEIN YAJR"/>
    <property type="match status" value="1"/>
</dbReference>
<feature type="transmembrane region" description="Helical" evidence="5">
    <location>
        <begin position="82"/>
        <end position="101"/>
    </location>
</feature>
<dbReference type="GO" id="GO:0022857">
    <property type="term" value="F:transmembrane transporter activity"/>
    <property type="evidence" value="ECO:0007669"/>
    <property type="project" value="InterPro"/>
</dbReference>
<feature type="transmembrane region" description="Helical" evidence="5">
    <location>
        <begin position="59"/>
        <end position="76"/>
    </location>
</feature>
<comment type="subcellular location">
    <subcellularLocation>
        <location evidence="1">Membrane</location>
        <topology evidence="1">Multi-pass membrane protein</topology>
    </subcellularLocation>
</comment>
<dbReference type="Pfam" id="PF07690">
    <property type="entry name" value="MFS_1"/>
    <property type="match status" value="2"/>
</dbReference>
<evidence type="ECO:0000256" key="5">
    <source>
        <dbReference type="SAM" id="Phobius"/>
    </source>
</evidence>
<feature type="transmembrane region" description="Helical" evidence="5">
    <location>
        <begin position="282"/>
        <end position="301"/>
    </location>
</feature>
<protein>
    <recommendedName>
        <fullName evidence="8">Major facilitator superfamily (MFS) profile domain-containing protein</fullName>
    </recommendedName>
</protein>
<keyword evidence="2 5" id="KW-0812">Transmembrane</keyword>
<proteinExistence type="predicted"/>
<dbReference type="GO" id="GO:0016020">
    <property type="term" value="C:membrane"/>
    <property type="evidence" value="ECO:0007669"/>
    <property type="project" value="UniProtKB-SubCell"/>
</dbReference>
<evidence type="ECO:0000313" key="6">
    <source>
        <dbReference type="EMBL" id="CAG7815816.1"/>
    </source>
</evidence>
<comment type="caution">
    <text evidence="6">The sequence shown here is derived from an EMBL/GenBank/DDBJ whole genome shotgun (WGS) entry which is preliminary data.</text>
</comment>
<dbReference type="Proteomes" id="UP000708208">
    <property type="component" value="Unassembled WGS sequence"/>
</dbReference>
<reference evidence="6" key="1">
    <citation type="submission" date="2021-06" db="EMBL/GenBank/DDBJ databases">
        <authorList>
            <person name="Hodson N. C."/>
            <person name="Mongue J. A."/>
            <person name="Jaron S. K."/>
        </authorList>
    </citation>
    <scope>NUCLEOTIDE SEQUENCE</scope>
</reference>
<organism evidence="6 7">
    <name type="scientific">Allacma fusca</name>
    <dbReference type="NCBI Taxonomy" id="39272"/>
    <lineage>
        <taxon>Eukaryota</taxon>
        <taxon>Metazoa</taxon>
        <taxon>Ecdysozoa</taxon>
        <taxon>Arthropoda</taxon>
        <taxon>Hexapoda</taxon>
        <taxon>Collembola</taxon>
        <taxon>Symphypleona</taxon>
        <taxon>Sminthuridae</taxon>
        <taxon>Allacma</taxon>
    </lineage>
</organism>
<feature type="transmembrane region" description="Helical" evidence="5">
    <location>
        <begin position="122"/>
        <end position="146"/>
    </location>
</feature>
<sequence length="383" mass="42539">MDRCEYVVILPSAWDYLQTLGVTEEYWLGFIISIYSFAAALAGVIGGRLADKYYQHTKAIVVGSIVFRAIGNFLYMLGISKWYILSGRLLCGMGTAAGTALMAEEESNIYKKYMDEFLTDSFVLLMSMLFALYFSPMCFETVIPIITQDYFGFSVNEITFIYMAGGIESVVTFAVVALIGKYVRETTLQIVGLFLMLIAEVWLIVVMPNFEKGNPTHVIYFLGGIFLIYLGSPIASIANTALSSKVLSNETQGLGQGIRRLVGYLGLILAPTWAGSSVKMPYLFLGVCLALLTFNAIMLLVSCRGLRKKEDDILESSRQNLLPEDEVTPLLRCEYVVILPSAWDYLQTLGVTEEHWLGFIISIYSFAAALAGGLFFLDVYYVG</sequence>
<dbReference type="AlphaFoldDB" id="A0A8J2P5A1"/>